<evidence type="ECO:0000313" key="3">
    <source>
        <dbReference type="Proteomes" id="UP000039865"/>
    </source>
</evidence>
<reference evidence="2 3" key="1">
    <citation type="submission" date="2014-06" db="EMBL/GenBank/DDBJ databases">
        <authorList>
            <person name="Swart Estienne"/>
        </authorList>
    </citation>
    <scope>NUCLEOTIDE SEQUENCE [LARGE SCALE GENOMIC DNA]</scope>
    <source>
        <strain evidence="2 3">130c</strain>
    </source>
</reference>
<dbReference type="AlphaFoldDB" id="A0A077ZS91"/>
<organism evidence="2 3">
    <name type="scientific">Stylonychia lemnae</name>
    <name type="common">Ciliate</name>
    <dbReference type="NCBI Taxonomy" id="5949"/>
    <lineage>
        <taxon>Eukaryota</taxon>
        <taxon>Sar</taxon>
        <taxon>Alveolata</taxon>
        <taxon>Ciliophora</taxon>
        <taxon>Intramacronucleata</taxon>
        <taxon>Spirotrichea</taxon>
        <taxon>Stichotrichia</taxon>
        <taxon>Sporadotrichida</taxon>
        <taxon>Oxytrichidae</taxon>
        <taxon>Stylonychinae</taxon>
        <taxon>Stylonychia</taxon>
    </lineage>
</organism>
<gene>
    <name evidence="2" type="primary">Contig16362.g17427</name>
    <name evidence="2" type="ORF">STYLEM_1711</name>
</gene>
<feature type="compositionally biased region" description="Basic and acidic residues" evidence="1">
    <location>
        <begin position="223"/>
        <end position="235"/>
    </location>
</feature>
<feature type="compositionally biased region" description="Low complexity" evidence="1">
    <location>
        <begin position="236"/>
        <end position="252"/>
    </location>
</feature>
<protein>
    <submittedName>
        <fullName evidence="2">Uncharacterized protein</fullName>
    </submittedName>
</protein>
<dbReference type="Proteomes" id="UP000039865">
    <property type="component" value="Unassembled WGS sequence"/>
</dbReference>
<name>A0A077ZS91_STYLE</name>
<evidence type="ECO:0000256" key="1">
    <source>
        <dbReference type="SAM" id="MobiDB-lite"/>
    </source>
</evidence>
<dbReference type="EMBL" id="CCKQ01001638">
    <property type="protein sequence ID" value="CDW72747.1"/>
    <property type="molecule type" value="Genomic_DNA"/>
</dbReference>
<keyword evidence="3" id="KW-1185">Reference proteome</keyword>
<feature type="compositionally biased region" description="Basic and acidic residues" evidence="1">
    <location>
        <begin position="330"/>
        <end position="347"/>
    </location>
</feature>
<sequence length="359" mass="41754">MERRNHNNNANQQQFQEEINLSSEGNHNHNQDSMDDAQIDDDGSDMDVGPNLGDALTKNNFQNRNVFQDKYKDRSDRKANNHNHNNKKNPEQQQNHEHQQPLENNGNVYDEEVQQQFIQMDEKKKQDIEEILKIVGDRDYAVVSQVYDDLQYLINGQIDEEALRQVEQNRVQNMKSAFQGFDEDFSSQRQDIAGVDGQYDDEEYARRLMEQELLKQQLREQRKIEGQRRIEESIRKQQSNQSRNSNPNRNGSHAQNSHQLNGYEDHIFDPDQMIQSSQINGQRNSKPASQMNQQQKNGKSIQKQDNNKDKAGGGGGFLGIFGCCGSKKPKQNDKSKNAKDREQRYIQEESLDNIDDNRQ</sequence>
<proteinExistence type="predicted"/>
<feature type="compositionally biased region" description="Low complexity" evidence="1">
    <location>
        <begin position="7"/>
        <end position="16"/>
    </location>
</feature>
<feature type="region of interest" description="Disordered" evidence="1">
    <location>
        <begin position="277"/>
        <end position="359"/>
    </location>
</feature>
<feature type="compositionally biased region" description="Acidic residues" evidence="1">
    <location>
        <begin position="349"/>
        <end position="359"/>
    </location>
</feature>
<feature type="region of interest" description="Disordered" evidence="1">
    <location>
        <begin position="1"/>
        <end position="107"/>
    </location>
</feature>
<evidence type="ECO:0000313" key="2">
    <source>
        <dbReference type="EMBL" id="CDW72747.1"/>
    </source>
</evidence>
<feature type="region of interest" description="Disordered" evidence="1">
    <location>
        <begin position="223"/>
        <end position="258"/>
    </location>
</feature>
<dbReference type="InParanoid" id="A0A077ZS91"/>
<feature type="compositionally biased region" description="Polar residues" evidence="1">
    <location>
        <begin position="57"/>
        <end position="66"/>
    </location>
</feature>
<feature type="compositionally biased region" description="Acidic residues" evidence="1">
    <location>
        <begin position="33"/>
        <end position="45"/>
    </location>
</feature>
<accession>A0A077ZS91</accession>
<feature type="compositionally biased region" description="Basic and acidic residues" evidence="1">
    <location>
        <begin position="67"/>
        <end position="79"/>
    </location>
</feature>
<feature type="compositionally biased region" description="Basic and acidic residues" evidence="1">
    <location>
        <begin position="88"/>
        <end position="100"/>
    </location>
</feature>
<feature type="compositionally biased region" description="Polar residues" evidence="1">
    <location>
        <begin position="277"/>
        <end position="304"/>
    </location>
</feature>